<feature type="transmembrane region" description="Helical" evidence="5">
    <location>
        <begin position="349"/>
        <end position="369"/>
    </location>
</feature>
<keyword evidence="2 5" id="KW-0812">Transmembrane</keyword>
<dbReference type="KEGG" id="por:APT59_07355"/>
<feature type="transmembrane region" description="Helical" evidence="5">
    <location>
        <begin position="189"/>
        <end position="206"/>
    </location>
</feature>
<evidence type="ECO:0000256" key="2">
    <source>
        <dbReference type="ARBA" id="ARBA00022692"/>
    </source>
</evidence>
<feature type="transmembrane region" description="Helical" evidence="5">
    <location>
        <begin position="12"/>
        <end position="34"/>
    </location>
</feature>
<dbReference type="InterPro" id="IPR050367">
    <property type="entry name" value="APC_superfamily"/>
</dbReference>
<evidence type="ECO:0000256" key="5">
    <source>
        <dbReference type="SAM" id="Phobius"/>
    </source>
</evidence>
<dbReference type="PANTHER" id="PTHR42770">
    <property type="entry name" value="AMINO ACID TRANSPORTER-RELATED"/>
    <property type="match status" value="1"/>
</dbReference>
<protein>
    <submittedName>
        <fullName evidence="7">Amino acid permease</fullName>
    </submittedName>
</protein>
<organism evidence="7 8">
    <name type="scientific">Pseudomonas oryzihabitans</name>
    <dbReference type="NCBI Taxonomy" id="47885"/>
    <lineage>
        <taxon>Bacteria</taxon>
        <taxon>Pseudomonadati</taxon>
        <taxon>Pseudomonadota</taxon>
        <taxon>Gammaproteobacteria</taxon>
        <taxon>Pseudomonadales</taxon>
        <taxon>Pseudomonadaceae</taxon>
        <taxon>Pseudomonas</taxon>
    </lineage>
</organism>
<feature type="transmembrane region" description="Helical" evidence="5">
    <location>
        <begin position="148"/>
        <end position="169"/>
    </location>
</feature>
<feature type="transmembrane region" description="Helical" evidence="5">
    <location>
        <begin position="122"/>
        <end position="141"/>
    </location>
</feature>
<accession>A0A0U4W2I9</accession>
<evidence type="ECO:0000313" key="7">
    <source>
        <dbReference type="EMBL" id="ALZ84038.1"/>
    </source>
</evidence>
<dbReference type="RefSeq" id="WP_059314256.1">
    <property type="nucleotide sequence ID" value="NZ_CP013987.1"/>
</dbReference>
<feature type="transmembrane region" description="Helical" evidence="5">
    <location>
        <begin position="406"/>
        <end position="424"/>
    </location>
</feature>
<evidence type="ECO:0000313" key="8">
    <source>
        <dbReference type="Proteomes" id="UP000064137"/>
    </source>
</evidence>
<dbReference type="Gene3D" id="1.20.1740.10">
    <property type="entry name" value="Amino acid/polyamine transporter I"/>
    <property type="match status" value="1"/>
</dbReference>
<feature type="transmembrane region" description="Helical" evidence="5">
    <location>
        <begin position="381"/>
        <end position="400"/>
    </location>
</feature>
<dbReference type="OrthoDB" id="9804700at2"/>
<sequence>MARLQRSLSLGAVVLFGIAYMTPIIVLGTFGILAEITHGAVSAAYLAAAVAMFFTALSYARMAKLFPVAGSAYSYVRHSISDHLGFIAGWAVLLDYLFLPMAIWLIGAAYLHSAFPQLPQALWVLTFILVTSVINVVGLHLAKGINSILMLVQFLVLLAFVALCVHYVVGDASKPLLSLQPFLGEGMNLSLVMAGAAVACYSFLGFDAVSTLTEETRDPQRTIPRAILLITLIGGLIFVITAYFVQLAHPSTLFESSDAAAYEIARNIGGDLFVSVFLIGLIVGQFTSGLSAQASASRLMFAMGRDGVLPRALLGTLSPRFGTPVGAILVCAVVALLALKLDVATSTSFINFGAFLAFSLVNLSVIVHFARQPQQRGPVQLVLYLLCPLLGLLATLWLMISLDRLAIMLGCSWLMLGGLYLAWLTGGFHRRPPALSFEAEQG</sequence>
<dbReference type="InterPro" id="IPR004841">
    <property type="entry name" value="AA-permease/SLC12A_dom"/>
</dbReference>
<keyword evidence="4 5" id="KW-0472">Membrane</keyword>
<keyword evidence="3 5" id="KW-1133">Transmembrane helix</keyword>
<dbReference type="Proteomes" id="UP000064137">
    <property type="component" value="Chromosome"/>
</dbReference>
<dbReference type="GO" id="GO:0016020">
    <property type="term" value="C:membrane"/>
    <property type="evidence" value="ECO:0007669"/>
    <property type="project" value="UniProtKB-SubCell"/>
</dbReference>
<feature type="transmembrane region" description="Helical" evidence="5">
    <location>
        <begin position="84"/>
        <end position="110"/>
    </location>
</feature>
<evidence type="ECO:0000256" key="4">
    <source>
        <dbReference type="ARBA" id="ARBA00023136"/>
    </source>
</evidence>
<feature type="transmembrane region" description="Helical" evidence="5">
    <location>
        <begin position="226"/>
        <end position="245"/>
    </location>
</feature>
<feature type="domain" description="Amino acid permease/ SLC12A" evidence="6">
    <location>
        <begin position="15"/>
        <end position="366"/>
    </location>
</feature>
<name>A0A0U4W2I9_9PSED</name>
<feature type="transmembrane region" description="Helical" evidence="5">
    <location>
        <begin position="272"/>
        <end position="292"/>
    </location>
</feature>
<dbReference type="PANTHER" id="PTHR42770:SF8">
    <property type="entry name" value="PUTRESCINE IMPORTER PUUP"/>
    <property type="match status" value="1"/>
</dbReference>
<proteinExistence type="predicted"/>
<feature type="transmembrane region" description="Helical" evidence="5">
    <location>
        <begin position="40"/>
        <end position="63"/>
    </location>
</feature>
<comment type="subcellular location">
    <subcellularLocation>
        <location evidence="1">Membrane</location>
        <topology evidence="1">Multi-pass membrane protein</topology>
    </subcellularLocation>
</comment>
<dbReference type="GO" id="GO:0055085">
    <property type="term" value="P:transmembrane transport"/>
    <property type="evidence" value="ECO:0007669"/>
    <property type="project" value="InterPro"/>
</dbReference>
<reference evidence="7 8" key="1">
    <citation type="submission" date="2016-01" db="EMBL/GenBank/DDBJ databases">
        <title>Annotation of Pseudomonas oryzihabitans USDA-ARS-USMARC-56511.</title>
        <authorList>
            <person name="Harhay G.P."/>
            <person name="Harhay D.M."/>
            <person name="Smith T.P.L."/>
            <person name="Bono J.L."/>
            <person name="Heaton M.P."/>
            <person name="Clawson M.L."/>
            <person name="Chitko-Mckown C.G."/>
            <person name="Capik S.F."/>
            <person name="DeDonder K.D."/>
            <person name="Apley M.D."/>
            <person name="Lubbers B.V."/>
            <person name="White B.J."/>
            <person name="Larson R.L."/>
        </authorList>
    </citation>
    <scope>NUCLEOTIDE SEQUENCE [LARGE SCALE GENOMIC DNA]</scope>
    <source>
        <strain evidence="7 8">USDA-ARS-USMARC-56511</strain>
    </source>
</reference>
<gene>
    <name evidence="7" type="ORF">APT59_07355</name>
</gene>
<dbReference type="Pfam" id="PF00324">
    <property type="entry name" value="AA_permease"/>
    <property type="match status" value="1"/>
</dbReference>
<dbReference type="PIRSF" id="PIRSF006060">
    <property type="entry name" value="AA_transporter"/>
    <property type="match status" value="1"/>
</dbReference>
<feature type="transmembrane region" description="Helical" evidence="5">
    <location>
        <begin position="313"/>
        <end position="337"/>
    </location>
</feature>
<evidence type="ECO:0000256" key="1">
    <source>
        <dbReference type="ARBA" id="ARBA00004141"/>
    </source>
</evidence>
<evidence type="ECO:0000256" key="3">
    <source>
        <dbReference type="ARBA" id="ARBA00022989"/>
    </source>
</evidence>
<dbReference type="EMBL" id="CP013987">
    <property type="protein sequence ID" value="ALZ84038.1"/>
    <property type="molecule type" value="Genomic_DNA"/>
</dbReference>
<dbReference type="AlphaFoldDB" id="A0A0U4W2I9"/>
<evidence type="ECO:0000259" key="6">
    <source>
        <dbReference type="Pfam" id="PF00324"/>
    </source>
</evidence>